<dbReference type="PANTHER" id="PTHR43584">
    <property type="entry name" value="NUCLEOTIDYL TRANSFERASE"/>
    <property type="match status" value="1"/>
</dbReference>
<feature type="region of interest" description="Linker" evidence="17">
    <location>
        <begin position="292"/>
        <end position="312"/>
    </location>
</feature>
<dbReference type="Gene3D" id="2.160.10.10">
    <property type="entry name" value="Hexapeptide repeat proteins"/>
    <property type="match status" value="1"/>
</dbReference>
<feature type="binding site" evidence="17">
    <location>
        <position position="137"/>
    </location>
    <ligand>
        <name>Mg(2+)</name>
        <dbReference type="ChEBI" id="CHEBI:18420"/>
    </ligand>
</feature>
<keyword evidence="13 17" id="KW-0961">Cell wall biogenesis/degradation</keyword>
<evidence type="ECO:0000256" key="13">
    <source>
        <dbReference type="ARBA" id="ARBA00023316"/>
    </source>
</evidence>
<dbReference type="EMBL" id="AP014569">
    <property type="protein sequence ID" value="BAO82357.1"/>
    <property type="molecule type" value="Genomic_DNA"/>
</dbReference>
<dbReference type="GO" id="GO:0071555">
    <property type="term" value="P:cell wall organization"/>
    <property type="evidence" value="ECO:0007669"/>
    <property type="project" value="UniProtKB-KW"/>
</dbReference>
<dbReference type="GO" id="GO:0019134">
    <property type="term" value="F:glucosamine-1-phosphate N-acetyltransferase activity"/>
    <property type="evidence" value="ECO:0007669"/>
    <property type="project" value="UniProtKB-UniRule"/>
</dbReference>
<feature type="domain" description="MobA-like NTP transferase" evidence="18">
    <location>
        <begin position="7"/>
        <end position="164"/>
    </location>
</feature>
<keyword evidence="7 17" id="KW-0677">Repeat</keyword>
<evidence type="ECO:0000256" key="15">
    <source>
        <dbReference type="ARBA" id="ARBA00048493"/>
    </source>
</evidence>
<organism evidence="19 20">
    <name type="scientific">Serpentinimonas maccroryi</name>
    <dbReference type="NCBI Taxonomy" id="1458426"/>
    <lineage>
        <taxon>Bacteria</taxon>
        <taxon>Pseudomonadati</taxon>
        <taxon>Pseudomonadota</taxon>
        <taxon>Betaproteobacteria</taxon>
        <taxon>Burkholderiales</taxon>
        <taxon>Comamonadaceae</taxon>
        <taxon>Serpentinimonas</taxon>
    </lineage>
</organism>
<dbReference type="SUPFAM" id="SSF53448">
    <property type="entry name" value="Nucleotide-diphospho-sugar transferases"/>
    <property type="match status" value="1"/>
</dbReference>
<dbReference type="GO" id="GO:0000287">
    <property type="term" value="F:magnesium ion binding"/>
    <property type="evidence" value="ECO:0007669"/>
    <property type="project" value="UniProtKB-UniRule"/>
</dbReference>
<feature type="binding site" evidence="17">
    <location>
        <begin position="135"/>
        <end position="137"/>
    </location>
    <ligand>
        <name>UDP-N-acetyl-alpha-D-glucosamine</name>
        <dbReference type="ChEBI" id="CHEBI:57705"/>
    </ligand>
</feature>
<dbReference type="InterPro" id="IPR005882">
    <property type="entry name" value="Bifunctional_GlmU"/>
</dbReference>
<evidence type="ECO:0000256" key="4">
    <source>
        <dbReference type="ARBA" id="ARBA00022679"/>
    </source>
</evidence>
<feature type="binding site" evidence="17">
    <location>
        <position position="289"/>
    </location>
    <ligand>
        <name>UDP-N-acetyl-alpha-D-glucosamine</name>
        <dbReference type="ChEBI" id="CHEBI:57705"/>
    </ligand>
</feature>
<feature type="binding site" evidence="17">
    <location>
        <position position="108"/>
    </location>
    <ligand>
        <name>UDP-N-acetyl-alpha-D-glucosamine</name>
        <dbReference type="ChEBI" id="CHEBI:57705"/>
    </ligand>
</feature>
<keyword evidence="10 17" id="KW-0573">Peptidoglycan synthesis</keyword>
<comment type="function">
    <text evidence="16 17">Catalyzes the last two sequential reactions in the de novo biosynthetic pathway for UDP-N-acetylglucosamine (UDP-GlcNAc). The C-terminal domain catalyzes the transfer of acetyl group from acetyl coenzyme A to glucosamine-1-phosphate (GlcN-1-P) to produce N-acetylglucosamine-1-phosphate (GlcNAc-1-P), which is converted into UDP-GlcNAc by the transfer of uridine 5-monophosphate (from uridine 5-triphosphate), a reaction catalyzed by the N-terminal domain.</text>
</comment>
<feature type="region of interest" description="N-acetyltransferase" evidence="17">
    <location>
        <begin position="313"/>
        <end position="523"/>
    </location>
</feature>
<feature type="binding site" evidence="17">
    <location>
        <position position="506"/>
    </location>
    <ligand>
        <name>acetyl-CoA</name>
        <dbReference type="ChEBI" id="CHEBI:57288"/>
    </ligand>
</feature>
<feature type="binding site" evidence="17">
    <location>
        <position position="216"/>
    </location>
    <ligand>
        <name>UDP-N-acetyl-alpha-D-glucosamine</name>
        <dbReference type="ChEBI" id="CHEBI:57705"/>
    </ligand>
</feature>
<dbReference type="NCBIfam" id="TIGR01173">
    <property type="entry name" value="glmU"/>
    <property type="match status" value="1"/>
</dbReference>
<evidence type="ECO:0000259" key="18">
    <source>
        <dbReference type="Pfam" id="PF12804"/>
    </source>
</evidence>
<keyword evidence="8 17" id="KW-0460">Magnesium</keyword>
<comment type="similarity">
    <text evidence="2 17">In the N-terminal section; belongs to the N-acetylglucosamine-1-phosphate uridyltransferase family.</text>
</comment>
<dbReference type="InterPro" id="IPR029044">
    <property type="entry name" value="Nucleotide-diphossugar_trans"/>
</dbReference>
<feature type="binding site" evidence="17">
    <location>
        <position position="446"/>
    </location>
    <ligand>
        <name>acetyl-CoA</name>
        <dbReference type="ChEBI" id="CHEBI:57288"/>
    </ligand>
</feature>
<comment type="catalytic activity">
    <reaction evidence="15 17">
        <text>N-acetyl-alpha-D-glucosamine 1-phosphate + UTP + H(+) = UDP-N-acetyl-alpha-D-glucosamine + diphosphate</text>
        <dbReference type="Rhea" id="RHEA:13509"/>
        <dbReference type="ChEBI" id="CHEBI:15378"/>
        <dbReference type="ChEBI" id="CHEBI:33019"/>
        <dbReference type="ChEBI" id="CHEBI:46398"/>
        <dbReference type="ChEBI" id="CHEBI:57705"/>
        <dbReference type="ChEBI" id="CHEBI:57776"/>
        <dbReference type="EC" id="2.7.7.23"/>
    </reaction>
</comment>
<comment type="pathway">
    <text evidence="17">Bacterial outer membrane biogenesis; LPS lipid A biosynthesis.</text>
</comment>
<feature type="binding site" evidence="17">
    <location>
        <position position="489"/>
    </location>
    <ligand>
        <name>acetyl-CoA</name>
        <dbReference type="ChEBI" id="CHEBI:57288"/>
    </ligand>
</feature>
<dbReference type="KEGG" id="cbab:SMCB_0129"/>
<dbReference type="SUPFAM" id="SSF51161">
    <property type="entry name" value="Trimeric LpxA-like enzymes"/>
    <property type="match status" value="1"/>
</dbReference>
<dbReference type="InterPro" id="IPR050065">
    <property type="entry name" value="GlmU-like"/>
</dbReference>
<dbReference type="GO" id="GO:0009245">
    <property type="term" value="P:lipid A biosynthetic process"/>
    <property type="evidence" value="ECO:0007669"/>
    <property type="project" value="UniProtKB-UniRule"/>
</dbReference>
<keyword evidence="5 17" id="KW-0548">Nucleotidyltransferase</keyword>
<dbReference type="EC" id="2.7.7.23" evidence="17"/>
<evidence type="ECO:0000256" key="9">
    <source>
        <dbReference type="ARBA" id="ARBA00022960"/>
    </source>
</evidence>
<dbReference type="PANTHER" id="PTHR43584:SF3">
    <property type="entry name" value="BIFUNCTIONAL PROTEIN GLMU"/>
    <property type="match status" value="1"/>
</dbReference>
<reference evidence="19 20" key="1">
    <citation type="journal article" date="2014" name="Nat. Commun.">
        <title>Physiological and genomic features of highly alkaliphilic hydrogen-utilizing Betaproteobacteria from a continental serpentinizing site.</title>
        <authorList>
            <person name="Suzuki S."/>
            <person name="Kuenen J.G."/>
            <person name="Schipper K."/>
            <person name="van der Velde S."/>
            <person name="Ishii S."/>
            <person name="Wu A."/>
            <person name="Sorokin D.Y."/>
            <person name="Tenney A."/>
            <person name="Meng X.Y."/>
            <person name="Morrill P.L."/>
            <person name="Kamagata Y."/>
            <person name="Muyzer G."/>
            <person name="Nealson K.H."/>
        </authorList>
    </citation>
    <scope>NUCLEOTIDE SEQUENCE [LARGE SCALE GENOMIC DNA]</scope>
    <source>
        <strain evidence="19 20">B1</strain>
    </source>
</reference>
<sequence length="523" mass="53350">MQGVVDVVIMAAGKGTRMKSSRPKVLQTLGGQPLLGHVLACAAQLGARRAVVVTGHEAEALEAALPALLASASASVPLGVPPGAVFVADSAAAQSLPGQPLALQAVRQQPQLGTGHALQQAVPLLADDGLTLVLSGDVPLTEPATLRALLAVCTGAAGERAAQAQGAGAGATAPAAEGAAATDGAALSLLTLTLPDPSGYGRIVRGAGGEVRAIVEHKDASPEQRALTEIYSGIMVAPTRLLRGWLARLDNRNAQGEYYLTDVVRLAVADGCPVRAHRISDALQVAGVNSPAQLAELERALQRRRAQALLEQGVRLADPARLDVRGCLHCGQDVEIDVNCIFEGTVQLGDGVRIGAHCVIANARIEAGAQILPFTHIDGGASGVRVGPLAQVGPFARLRPGTELGPEVHIGNFVEVKNSQLAAGAKANHLAYLGDATVGERVNYGAGCITANYDGATKHRSVIEANVHVGSNSVLVAPLTLGAGGTVGAGSTLTKNTPPGALTVARSKQISLANWQRPKKGKG</sequence>
<comment type="similarity">
    <text evidence="1 17">In the C-terminal section; belongs to the transferase hexapeptide repeat family.</text>
</comment>
<dbReference type="AlphaFoldDB" id="A0A060NKX9"/>
<feature type="binding site" evidence="17">
    <location>
        <position position="471"/>
    </location>
    <ligand>
        <name>acetyl-CoA</name>
        <dbReference type="ChEBI" id="CHEBI:57288"/>
    </ligand>
</feature>
<evidence type="ECO:0000313" key="19">
    <source>
        <dbReference type="EMBL" id="BAO82357.1"/>
    </source>
</evidence>
<comment type="caution">
    <text evidence="17">Lacks conserved residue(s) required for the propagation of feature annotation.</text>
</comment>
<dbReference type="InterPro" id="IPR038009">
    <property type="entry name" value="GlmU_C_LbH"/>
</dbReference>
<dbReference type="GO" id="GO:0005737">
    <property type="term" value="C:cytoplasm"/>
    <property type="evidence" value="ECO:0007669"/>
    <property type="project" value="UniProtKB-SubCell"/>
</dbReference>
<evidence type="ECO:0000256" key="8">
    <source>
        <dbReference type="ARBA" id="ARBA00022842"/>
    </source>
</evidence>
<evidence type="ECO:0000256" key="10">
    <source>
        <dbReference type="ARBA" id="ARBA00022984"/>
    </source>
</evidence>
<keyword evidence="3 17" id="KW-0963">Cytoplasm</keyword>
<dbReference type="EC" id="2.3.1.157" evidence="17"/>
<feature type="binding site" evidence="17">
    <location>
        <position position="289"/>
    </location>
    <ligand>
        <name>Mg(2+)</name>
        <dbReference type="ChEBI" id="CHEBI:18420"/>
    </ligand>
</feature>
<dbReference type="HAMAP" id="MF_01631">
    <property type="entry name" value="GlmU"/>
    <property type="match status" value="1"/>
</dbReference>
<comment type="pathway">
    <text evidence="17">Nucleotide-sugar biosynthesis; UDP-N-acetyl-alpha-D-glucosamine biosynthesis; UDP-N-acetyl-alpha-D-glucosamine from N-acetyl-alpha-D-glucosamine 1-phosphate: step 1/1.</text>
</comment>
<dbReference type="HOGENOM" id="CLU_029499_15_2_4"/>
<keyword evidence="20" id="KW-1185">Reference proteome</keyword>
<comment type="subcellular location">
    <subcellularLocation>
        <location evidence="17">Cytoplasm</location>
    </subcellularLocation>
</comment>
<protein>
    <recommendedName>
        <fullName evidence="17">Bifunctional protein GlmU</fullName>
    </recommendedName>
    <domain>
        <recommendedName>
            <fullName evidence="17">UDP-N-acetylglucosamine pyrophosphorylase</fullName>
            <ecNumber evidence="17">2.7.7.23</ecNumber>
        </recommendedName>
        <alternativeName>
            <fullName evidence="17">N-acetylglucosamine-1-phosphate uridyltransferase</fullName>
        </alternativeName>
    </domain>
    <domain>
        <recommendedName>
            <fullName evidence="17">Glucosamine-1-phosphate N-acetyltransferase</fullName>
            <ecNumber evidence="17">2.3.1.157</ecNumber>
        </recommendedName>
    </domain>
</protein>
<dbReference type="GO" id="GO:0003977">
    <property type="term" value="F:UDP-N-acetylglucosamine diphosphorylase activity"/>
    <property type="evidence" value="ECO:0007669"/>
    <property type="project" value="UniProtKB-UniRule"/>
</dbReference>
<evidence type="ECO:0000256" key="3">
    <source>
        <dbReference type="ARBA" id="ARBA00022490"/>
    </source>
</evidence>
<dbReference type="UniPathway" id="UPA00113">
    <property type="reaction ID" value="UER00532"/>
</dbReference>
<evidence type="ECO:0000256" key="12">
    <source>
        <dbReference type="ARBA" id="ARBA00023315"/>
    </source>
</evidence>
<feature type="binding site" evidence="17">
    <location>
        <position position="399"/>
    </location>
    <ligand>
        <name>UDP-N-acetyl-alpha-D-glucosamine</name>
        <dbReference type="ChEBI" id="CHEBI:57705"/>
    </ligand>
</feature>
<dbReference type="GO" id="GO:0009252">
    <property type="term" value="P:peptidoglycan biosynthetic process"/>
    <property type="evidence" value="ECO:0007669"/>
    <property type="project" value="UniProtKB-UniRule"/>
</dbReference>
<evidence type="ECO:0000256" key="11">
    <source>
        <dbReference type="ARBA" id="ARBA00023268"/>
    </source>
</evidence>
<evidence type="ECO:0000256" key="2">
    <source>
        <dbReference type="ARBA" id="ARBA00007947"/>
    </source>
</evidence>
<dbReference type="CDD" id="cd03353">
    <property type="entry name" value="LbH_GlmU_C"/>
    <property type="match status" value="1"/>
</dbReference>
<dbReference type="OrthoDB" id="9775031at2"/>
<evidence type="ECO:0000313" key="20">
    <source>
        <dbReference type="Proteomes" id="UP000066014"/>
    </source>
</evidence>
<evidence type="ECO:0000256" key="17">
    <source>
        <dbReference type="HAMAP-Rule" id="MF_01631"/>
    </source>
</evidence>
<feature type="active site" description="Proton acceptor" evidence="17">
    <location>
        <position position="429"/>
    </location>
</feature>
<evidence type="ECO:0000256" key="7">
    <source>
        <dbReference type="ARBA" id="ARBA00022737"/>
    </source>
</evidence>
<evidence type="ECO:0000256" key="16">
    <source>
        <dbReference type="ARBA" id="ARBA00049628"/>
    </source>
</evidence>
<dbReference type="STRING" id="1458426.SMCB_0129"/>
<dbReference type="GO" id="GO:0000902">
    <property type="term" value="P:cell morphogenesis"/>
    <property type="evidence" value="ECO:0007669"/>
    <property type="project" value="UniProtKB-UniRule"/>
</dbReference>
<comment type="pathway">
    <text evidence="17">Nucleotide-sugar biosynthesis; UDP-N-acetyl-alpha-D-glucosamine biosynthesis; N-acetyl-alpha-D-glucosamine 1-phosphate from alpha-D-glucosamine 6-phosphate (route II): step 2/2.</text>
</comment>
<keyword evidence="12 17" id="KW-0012">Acyltransferase</keyword>
<evidence type="ECO:0000256" key="6">
    <source>
        <dbReference type="ARBA" id="ARBA00022723"/>
    </source>
</evidence>
<gene>
    <name evidence="17" type="primary">glmU</name>
    <name evidence="19" type="ORF">SMCB_0129</name>
</gene>
<name>A0A060NKX9_9BURK</name>
<dbReference type="UniPathway" id="UPA00973"/>
<accession>A0A060NKX9</accession>
<keyword evidence="9 17" id="KW-0133">Cell shape</keyword>
<evidence type="ECO:0000256" key="1">
    <source>
        <dbReference type="ARBA" id="ARBA00007707"/>
    </source>
</evidence>
<proteinExistence type="inferred from homology"/>
<dbReference type="Proteomes" id="UP000066014">
    <property type="component" value="Chromosome"/>
</dbReference>
<dbReference type="GO" id="GO:0006048">
    <property type="term" value="P:UDP-N-acetylglucosamine biosynthetic process"/>
    <property type="evidence" value="ECO:0007669"/>
    <property type="project" value="UniProtKB-UniPathway"/>
</dbReference>
<feature type="region of interest" description="Pyrophosphorylase" evidence="17">
    <location>
        <begin position="1"/>
        <end position="291"/>
    </location>
</feature>
<dbReference type="InterPro" id="IPR011004">
    <property type="entry name" value="Trimer_LpxA-like_sf"/>
</dbReference>
<comment type="catalytic activity">
    <reaction evidence="14 17">
        <text>alpha-D-glucosamine 1-phosphate + acetyl-CoA = N-acetyl-alpha-D-glucosamine 1-phosphate + CoA + H(+)</text>
        <dbReference type="Rhea" id="RHEA:13725"/>
        <dbReference type="ChEBI" id="CHEBI:15378"/>
        <dbReference type="ChEBI" id="CHEBI:57287"/>
        <dbReference type="ChEBI" id="CHEBI:57288"/>
        <dbReference type="ChEBI" id="CHEBI:57776"/>
        <dbReference type="ChEBI" id="CHEBI:58516"/>
        <dbReference type="EC" id="2.3.1.157"/>
    </reaction>
</comment>
<feature type="binding site" evidence="17">
    <location>
        <position position="443"/>
    </location>
    <ligand>
        <name>UDP-N-acetyl-alpha-D-glucosamine</name>
        <dbReference type="ChEBI" id="CHEBI:57705"/>
    </ligand>
</feature>
<feature type="binding site" evidence="17">
    <location>
        <position position="24"/>
    </location>
    <ligand>
        <name>UDP-N-acetyl-alpha-D-glucosamine</name>
        <dbReference type="ChEBI" id="CHEBI:57705"/>
    </ligand>
</feature>
<dbReference type="GO" id="GO:0008360">
    <property type="term" value="P:regulation of cell shape"/>
    <property type="evidence" value="ECO:0007669"/>
    <property type="project" value="UniProtKB-KW"/>
</dbReference>
<evidence type="ECO:0000256" key="14">
    <source>
        <dbReference type="ARBA" id="ARBA00048247"/>
    </source>
</evidence>
<dbReference type="InterPro" id="IPR025877">
    <property type="entry name" value="MobA-like_NTP_Trfase"/>
</dbReference>
<evidence type="ECO:0000256" key="5">
    <source>
        <dbReference type="ARBA" id="ARBA00022695"/>
    </source>
</evidence>
<feature type="binding site" evidence="17">
    <location>
        <position position="432"/>
    </location>
    <ligand>
        <name>UDP-N-acetyl-alpha-D-glucosamine</name>
        <dbReference type="ChEBI" id="CHEBI:57705"/>
    </ligand>
</feature>
<feature type="binding site" evidence="17">
    <location>
        <begin position="113"/>
        <end position="114"/>
    </location>
    <ligand>
        <name>UDP-N-acetyl-alpha-D-glucosamine</name>
        <dbReference type="ChEBI" id="CHEBI:57705"/>
    </ligand>
</feature>
<keyword evidence="11 17" id="KW-0511">Multifunctional enzyme</keyword>
<comment type="subunit">
    <text evidence="17">Homotrimer.</text>
</comment>
<keyword evidence="6 17" id="KW-0479">Metal-binding</keyword>
<dbReference type="GO" id="GO:0016020">
    <property type="term" value="C:membrane"/>
    <property type="evidence" value="ECO:0007669"/>
    <property type="project" value="GOC"/>
</dbReference>
<feature type="binding site" evidence="17">
    <location>
        <position position="417"/>
    </location>
    <ligand>
        <name>UDP-N-acetyl-alpha-D-glucosamine</name>
        <dbReference type="ChEBI" id="CHEBI:57705"/>
    </ligand>
</feature>
<comment type="cofactor">
    <cofactor evidence="17">
        <name>Mg(2+)</name>
        <dbReference type="ChEBI" id="CHEBI:18420"/>
    </cofactor>
    <text evidence="17">Binds 1 Mg(2+) ion per subunit.</text>
</comment>
<feature type="binding site" evidence="17">
    <location>
        <begin position="452"/>
        <end position="453"/>
    </location>
    <ligand>
        <name>acetyl-CoA</name>
        <dbReference type="ChEBI" id="CHEBI:57288"/>
    </ligand>
</feature>
<dbReference type="Pfam" id="PF12804">
    <property type="entry name" value="NTP_transf_3"/>
    <property type="match status" value="1"/>
</dbReference>
<feature type="binding site" evidence="17">
    <location>
        <position position="201"/>
    </location>
    <ligand>
        <name>UDP-N-acetyl-alpha-D-glucosamine</name>
        <dbReference type="ChEBI" id="CHEBI:57705"/>
    </ligand>
</feature>
<dbReference type="Gene3D" id="3.90.550.10">
    <property type="entry name" value="Spore Coat Polysaccharide Biosynthesis Protein SpsA, Chain A"/>
    <property type="match status" value="1"/>
</dbReference>
<dbReference type="CDD" id="cd02540">
    <property type="entry name" value="GT2_GlmU_N_bac"/>
    <property type="match status" value="1"/>
</dbReference>
<keyword evidence="4 17" id="KW-0808">Transferase</keyword>